<dbReference type="CDD" id="cd07989">
    <property type="entry name" value="LPLAT_AGPAT-like"/>
    <property type="match status" value="1"/>
</dbReference>
<dbReference type="RefSeq" id="WP_249323384.1">
    <property type="nucleotide sequence ID" value="NZ_JACRTK010000002.1"/>
</dbReference>
<dbReference type="PANTHER" id="PTHR10434">
    <property type="entry name" value="1-ACYL-SN-GLYCEROL-3-PHOSPHATE ACYLTRANSFERASE"/>
    <property type="match status" value="1"/>
</dbReference>
<dbReference type="SMART" id="SM00563">
    <property type="entry name" value="PlsC"/>
    <property type="match status" value="1"/>
</dbReference>
<dbReference type="InterPro" id="IPR002123">
    <property type="entry name" value="Plipid/glycerol_acylTrfase"/>
</dbReference>
<keyword evidence="2 4" id="KW-0012">Acyltransferase</keyword>
<dbReference type="SUPFAM" id="SSF69593">
    <property type="entry name" value="Glycerol-3-phosphate (1)-acyltransferase"/>
    <property type="match status" value="1"/>
</dbReference>
<keyword evidence="5" id="KW-1185">Reference proteome</keyword>
<gene>
    <name evidence="4" type="ORF">H8689_05305</name>
</gene>
<evidence type="ECO:0000313" key="5">
    <source>
        <dbReference type="Proteomes" id="UP000601522"/>
    </source>
</evidence>
<dbReference type="Proteomes" id="UP000601522">
    <property type="component" value="Unassembled WGS sequence"/>
</dbReference>
<evidence type="ECO:0000256" key="1">
    <source>
        <dbReference type="ARBA" id="ARBA00022679"/>
    </source>
</evidence>
<reference evidence="4 5" key="1">
    <citation type="submission" date="2020-08" db="EMBL/GenBank/DDBJ databases">
        <title>Genome public.</title>
        <authorList>
            <person name="Liu C."/>
            <person name="Sun Q."/>
        </authorList>
    </citation>
    <scope>NUCLEOTIDE SEQUENCE [LARGE SCALE GENOMIC DNA]</scope>
    <source>
        <strain evidence="4 5">NSJ-26</strain>
    </source>
</reference>
<name>A0A926EX32_9FIRM</name>
<organism evidence="4 5">
    <name type="scientific">Wansuia hejianensis</name>
    <dbReference type="NCBI Taxonomy" id="2763667"/>
    <lineage>
        <taxon>Bacteria</taxon>
        <taxon>Bacillati</taxon>
        <taxon>Bacillota</taxon>
        <taxon>Clostridia</taxon>
        <taxon>Lachnospirales</taxon>
        <taxon>Lachnospiraceae</taxon>
        <taxon>Wansuia</taxon>
    </lineage>
</organism>
<proteinExistence type="predicted"/>
<dbReference type="Pfam" id="PF01553">
    <property type="entry name" value="Acyltransferase"/>
    <property type="match status" value="1"/>
</dbReference>
<dbReference type="GO" id="GO:0003841">
    <property type="term" value="F:1-acylglycerol-3-phosphate O-acyltransferase activity"/>
    <property type="evidence" value="ECO:0007669"/>
    <property type="project" value="TreeGrafter"/>
</dbReference>
<feature type="domain" description="Phospholipid/glycerol acyltransferase" evidence="3">
    <location>
        <begin position="34"/>
        <end position="146"/>
    </location>
</feature>
<evidence type="ECO:0000259" key="3">
    <source>
        <dbReference type="SMART" id="SM00563"/>
    </source>
</evidence>
<evidence type="ECO:0000256" key="2">
    <source>
        <dbReference type="ARBA" id="ARBA00023315"/>
    </source>
</evidence>
<dbReference type="PANTHER" id="PTHR10434:SF40">
    <property type="entry name" value="1-ACYL-SN-GLYCEROL-3-PHOSPHATE ACYLTRANSFERASE"/>
    <property type="match status" value="1"/>
</dbReference>
<dbReference type="GO" id="GO:0006654">
    <property type="term" value="P:phosphatidic acid biosynthetic process"/>
    <property type="evidence" value="ECO:0007669"/>
    <property type="project" value="TreeGrafter"/>
</dbReference>
<sequence length="197" mass="22785">MFYKLIRVIGNIILRMIFRIRISGKENVPMDGRFILCANHISNWDPVLISIVIPRQISWMAKKELFKTKTLSFILKHLGVFPVSRGDTDISAIKKSIRILKDEKVLGIFPEGTRVKEINLDNAKTGVALLSLRSNSPILPVYIESTYKLFSRVNIYIGKPLYFNEYSNKKPTSQEYNNISKEILNTIYRLKEMSENE</sequence>
<accession>A0A926EX32</accession>
<protein>
    <submittedName>
        <fullName evidence="4">1-acyl-sn-glycerol-3-phosphate acyltransferase</fullName>
    </submittedName>
</protein>
<comment type="caution">
    <text evidence="4">The sequence shown here is derived from an EMBL/GenBank/DDBJ whole genome shotgun (WGS) entry which is preliminary data.</text>
</comment>
<keyword evidence="1" id="KW-0808">Transferase</keyword>
<evidence type="ECO:0000313" key="4">
    <source>
        <dbReference type="EMBL" id="MBC8590546.1"/>
    </source>
</evidence>
<dbReference type="AlphaFoldDB" id="A0A926EX32"/>
<dbReference type="EMBL" id="JACRTK010000002">
    <property type="protein sequence ID" value="MBC8590546.1"/>
    <property type="molecule type" value="Genomic_DNA"/>
</dbReference>